<evidence type="ECO:0000256" key="10">
    <source>
        <dbReference type="ARBA" id="ARBA00047882"/>
    </source>
</evidence>
<feature type="domain" description="Acyl-CoA dehydrogenase/oxidase N-terminal" evidence="13">
    <location>
        <begin position="82"/>
        <end position="169"/>
    </location>
</feature>
<comment type="caution">
    <text evidence="15">The sequence shown here is derived from an EMBL/GenBank/DDBJ whole genome shotgun (WGS) entry which is preliminary data.</text>
</comment>
<dbReference type="UniPathway" id="UPA00659"/>
<evidence type="ECO:0000256" key="7">
    <source>
        <dbReference type="ARBA" id="ARBA00022630"/>
    </source>
</evidence>
<evidence type="ECO:0000259" key="13">
    <source>
        <dbReference type="Pfam" id="PF02771"/>
    </source>
</evidence>
<evidence type="ECO:0000256" key="4">
    <source>
        <dbReference type="ARBA" id="ARBA00012033"/>
    </source>
</evidence>
<dbReference type="OrthoDB" id="9802447at2"/>
<accession>A0A6L6QCC0</accession>
<dbReference type="NCBIfam" id="NF009586">
    <property type="entry name" value="PRK13026.1"/>
    <property type="match status" value="1"/>
</dbReference>
<comment type="pathway">
    <text evidence="2">Lipid metabolism; fatty acid beta-oxidation.</text>
</comment>
<keyword evidence="8" id="KW-0274">FAD</keyword>
<dbReference type="Gene3D" id="1.20.140.10">
    <property type="entry name" value="Butyryl-CoA Dehydrogenase, subunit A, domain 3"/>
    <property type="match status" value="1"/>
</dbReference>
<dbReference type="InterPro" id="IPR009100">
    <property type="entry name" value="AcylCoA_DH/oxidase_NM_dom_sf"/>
</dbReference>
<keyword evidence="9 15" id="KW-0560">Oxidoreductase</keyword>
<evidence type="ECO:0000259" key="12">
    <source>
        <dbReference type="Pfam" id="PF00441"/>
    </source>
</evidence>
<protein>
    <recommendedName>
        <fullName evidence="6">Acyl-coenzyme A dehydrogenase</fullName>
        <ecNumber evidence="4">1.3.8.7</ecNumber>
        <ecNumber evidence="5">1.3.8.8</ecNumber>
    </recommendedName>
</protein>
<gene>
    <name evidence="15" type="ORF">GM658_05910</name>
</gene>
<dbReference type="NCBIfam" id="NF007000">
    <property type="entry name" value="PRK09463.1"/>
    <property type="match status" value="1"/>
</dbReference>
<evidence type="ECO:0000256" key="1">
    <source>
        <dbReference type="ARBA" id="ARBA00001974"/>
    </source>
</evidence>
<evidence type="ECO:0000256" key="9">
    <source>
        <dbReference type="ARBA" id="ARBA00023002"/>
    </source>
</evidence>
<dbReference type="InterPro" id="IPR013786">
    <property type="entry name" value="AcylCoA_DH/ox_N"/>
</dbReference>
<dbReference type="PANTHER" id="PTHR48083">
    <property type="entry name" value="MEDIUM-CHAIN SPECIFIC ACYL-COA DEHYDROGENASE, MITOCHONDRIAL-RELATED"/>
    <property type="match status" value="1"/>
</dbReference>
<evidence type="ECO:0000256" key="5">
    <source>
        <dbReference type="ARBA" id="ARBA00012040"/>
    </source>
</evidence>
<comment type="catalytic activity">
    <reaction evidence="10">
        <text>a medium-chain 2,3-saturated fatty acyl-CoA + oxidized [electron-transfer flavoprotein] + H(+) = a medium-chain (2E)-enoyl-CoA + reduced [electron-transfer flavoprotein]</text>
        <dbReference type="Rhea" id="RHEA:14477"/>
        <dbReference type="Rhea" id="RHEA-COMP:10685"/>
        <dbReference type="Rhea" id="RHEA-COMP:10686"/>
        <dbReference type="ChEBI" id="CHEBI:15378"/>
        <dbReference type="ChEBI" id="CHEBI:57692"/>
        <dbReference type="ChEBI" id="CHEBI:58307"/>
        <dbReference type="ChEBI" id="CHEBI:83723"/>
        <dbReference type="ChEBI" id="CHEBI:83726"/>
        <dbReference type="EC" id="1.3.8.7"/>
    </reaction>
</comment>
<dbReference type="AlphaFoldDB" id="A0A6L6QCC0"/>
<comment type="cofactor">
    <cofactor evidence="1">
        <name>FAD</name>
        <dbReference type="ChEBI" id="CHEBI:57692"/>
    </cofactor>
</comment>
<evidence type="ECO:0000256" key="6">
    <source>
        <dbReference type="ARBA" id="ARBA00020144"/>
    </source>
</evidence>
<feature type="domain" description="Acyl-CoA dehydrogenase C-terminal bacterial-type" evidence="14">
    <location>
        <begin position="450"/>
        <end position="634"/>
    </location>
</feature>
<dbReference type="InterPro" id="IPR009075">
    <property type="entry name" value="AcylCo_DH/oxidase_C"/>
</dbReference>
<evidence type="ECO:0000259" key="14">
    <source>
        <dbReference type="Pfam" id="PF09317"/>
    </source>
</evidence>
<dbReference type="Pfam" id="PF00441">
    <property type="entry name" value="Acyl-CoA_dh_1"/>
    <property type="match status" value="1"/>
</dbReference>
<dbReference type="EMBL" id="WNKX01000003">
    <property type="protein sequence ID" value="MTW10132.1"/>
    <property type="molecule type" value="Genomic_DNA"/>
</dbReference>
<dbReference type="Pfam" id="PF09317">
    <property type="entry name" value="ACDH_C"/>
    <property type="match status" value="1"/>
</dbReference>
<dbReference type="SUPFAM" id="SSF56645">
    <property type="entry name" value="Acyl-CoA dehydrogenase NM domain-like"/>
    <property type="match status" value="1"/>
</dbReference>
<sequence>MLSTLLGRLALPSFSKALPKIGDTERAALESGTVGFEGCFFEGRVDFSRLAAIPVQRPNAQEQAFLDRRVPELCRMLDDYAIDEAHDLPQEVWQYLREHGFFGMIIPRAFGGLEFAHATHAEVVTRIASVNIAAAVTVMVPNSLGPAELLLRYGTDAQKDHYLPRLARGVELPCFALTSPYAGSDAAAMPDVGVLTERLWNGVMTKGFALTFSKRYITLAPVASVVGISFNAIDPARPAGEQELGITCALIPVPHPGLEIGARHKPMRSAFMNGPVQAENMFIPLDWIIGGEANVGIGWRMLMECLAAGRSISLPALGVALQQTSLYVANGYAGLRNQFGLPIRRFHNVAEPLALMAADLYATDAARRMTACILDQGERPSVAGAILKYHVTEAGRTAINCGMDILGGKAICAGPSNLLSNAYRHTPIAITVEGANILTRALIIFGQGAVRCHPFVLKEIDAVAQGDPAALGQALLGHGRHLVLNFWRSLVHAPLVGEVPAGFEREARKIARLAAKFAFTSDICMGVLGGRLKRLELLSSRLGDVLSHLYMASACIWRYAWQSDARIEPVARGAVRRQIWLASQALRELFDNLPNPLLRVAGLIALRGLSPIRRLHDMETLAIADTLRDPQVVRLLCPDVEMPKSGGLCDLHDALRLASELGEEEALRLGSAIRQHKPFEEIAAASASPRALDFLRALDKVIQVDSFGSDGADS</sequence>
<dbReference type="Pfam" id="PF02771">
    <property type="entry name" value="Acyl-CoA_dh_N"/>
    <property type="match status" value="1"/>
</dbReference>
<comment type="similarity">
    <text evidence="3">Belongs to the acyl-CoA dehydrogenase family.</text>
</comment>
<dbReference type="GO" id="GO:0005737">
    <property type="term" value="C:cytoplasm"/>
    <property type="evidence" value="ECO:0007669"/>
    <property type="project" value="TreeGrafter"/>
</dbReference>
<evidence type="ECO:0000313" key="15">
    <source>
        <dbReference type="EMBL" id="MTW10132.1"/>
    </source>
</evidence>
<keyword evidence="7" id="KW-0285">Flavoprotein</keyword>
<keyword evidence="16" id="KW-1185">Reference proteome</keyword>
<evidence type="ECO:0000256" key="11">
    <source>
        <dbReference type="ARBA" id="ARBA00049247"/>
    </source>
</evidence>
<dbReference type="GO" id="GO:0050660">
    <property type="term" value="F:flavin adenine dinucleotide binding"/>
    <property type="evidence" value="ECO:0007669"/>
    <property type="project" value="InterPro"/>
</dbReference>
<dbReference type="Gene3D" id="2.40.110.10">
    <property type="entry name" value="Butyryl-CoA Dehydrogenase, subunit A, domain 2"/>
    <property type="match status" value="1"/>
</dbReference>
<dbReference type="InterPro" id="IPR046373">
    <property type="entry name" value="Acyl-CoA_Oxase/DH_mid-dom_sf"/>
</dbReference>
<dbReference type="SUPFAM" id="SSF47203">
    <property type="entry name" value="Acyl-CoA dehydrogenase C-terminal domain-like"/>
    <property type="match status" value="1"/>
</dbReference>
<dbReference type="PANTHER" id="PTHR48083:SF33">
    <property type="entry name" value="ACYL-COENZYME A DEHYDROGENASE"/>
    <property type="match status" value="1"/>
</dbReference>
<dbReference type="Proteomes" id="UP000472320">
    <property type="component" value="Unassembled WGS sequence"/>
</dbReference>
<dbReference type="RefSeq" id="WP_155453067.1">
    <property type="nucleotide sequence ID" value="NZ_WNKX01000003.1"/>
</dbReference>
<evidence type="ECO:0000256" key="2">
    <source>
        <dbReference type="ARBA" id="ARBA00005005"/>
    </source>
</evidence>
<dbReference type="InterPro" id="IPR036250">
    <property type="entry name" value="AcylCo_DH-like_C"/>
</dbReference>
<comment type="catalytic activity">
    <reaction evidence="11">
        <text>a long-chain 2,3-saturated fatty acyl-CoA + oxidized [electron-transfer flavoprotein] + H(+) = a long-chain (2E)-enoyl-CoA + reduced [electron-transfer flavoprotein]</text>
        <dbReference type="Rhea" id="RHEA:17721"/>
        <dbReference type="Rhea" id="RHEA-COMP:10685"/>
        <dbReference type="Rhea" id="RHEA-COMP:10686"/>
        <dbReference type="ChEBI" id="CHEBI:15378"/>
        <dbReference type="ChEBI" id="CHEBI:57692"/>
        <dbReference type="ChEBI" id="CHEBI:58307"/>
        <dbReference type="ChEBI" id="CHEBI:83721"/>
        <dbReference type="ChEBI" id="CHEBI:83727"/>
        <dbReference type="EC" id="1.3.8.8"/>
    </reaction>
</comment>
<dbReference type="GO" id="GO:0004466">
    <property type="term" value="F:long-chain fatty acyl-CoA dehydrogenase activity"/>
    <property type="evidence" value="ECO:0007669"/>
    <property type="project" value="UniProtKB-EC"/>
</dbReference>
<dbReference type="EC" id="1.3.8.7" evidence="4"/>
<evidence type="ECO:0000256" key="8">
    <source>
        <dbReference type="ARBA" id="ARBA00022827"/>
    </source>
</evidence>
<dbReference type="GO" id="GO:0033539">
    <property type="term" value="P:fatty acid beta-oxidation using acyl-CoA dehydrogenase"/>
    <property type="evidence" value="ECO:0007669"/>
    <property type="project" value="InterPro"/>
</dbReference>
<evidence type="ECO:0000313" key="16">
    <source>
        <dbReference type="Proteomes" id="UP000472320"/>
    </source>
</evidence>
<dbReference type="GO" id="GO:0070991">
    <property type="term" value="F:medium-chain fatty acyl-CoA dehydrogenase activity"/>
    <property type="evidence" value="ECO:0007669"/>
    <property type="project" value="UniProtKB-EC"/>
</dbReference>
<feature type="domain" description="Acyl-CoA dehydrogenase/oxidase C-terminal" evidence="12">
    <location>
        <begin position="298"/>
        <end position="443"/>
    </location>
</feature>
<evidence type="ECO:0000256" key="3">
    <source>
        <dbReference type="ARBA" id="ARBA00009347"/>
    </source>
</evidence>
<proteinExistence type="inferred from homology"/>
<name>A0A6L6QCC0_9BURK</name>
<dbReference type="Gene3D" id="1.10.540.10">
    <property type="entry name" value="Acyl-CoA dehydrogenase/oxidase, N-terminal domain"/>
    <property type="match status" value="1"/>
</dbReference>
<dbReference type="InterPro" id="IPR050741">
    <property type="entry name" value="Acyl-CoA_dehydrogenase"/>
</dbReference>
<dbReference type="EC" id="1.3.8.8" evidence="5"/>
<dbReference type="InterPro" id="IPR015396">
    <property type="entry name" value="FadE_C"/>
</dbReference>
<reference evidence="15 16" key="1">
    <citation type="submission" date="2019-11" db="EMBL/GenBank/DDBJ databases">
        <title>Type strains purchased from KCTC, JCM and DSMZ.</title>
        <authorList>
            <person name="Lu H."/>
        </authorList>
    </citation>
    <scope>NUCLEOTIDE SEQUENCE [LARGE SCALE GENOMIC DNA]</scope>
    <source>
        <strain evidence="15 16">JCM 31587</strain>
    </source>
</reference>
<organism evidence="15 16">
    <name type="scientific">Massilia eburnea</name>
    <dbReference type="NCBI Taxonomy" id="1776165"/>
    <lineage>
        <taxon>Bacteria</taxon>
        <taxon>Pseudomonadati</taxon>
        <taxon>Pseudomonadota</taxon>
        <taxon>Betaproteobacteria</taxon>
        <taxon>Burkholderiales</taxon>
        <taxon>Oxalobacteraceae</taxon>
        <taxon>Telluria group</taxon>
        <taxon>Massilia</taxon>
    </lineage>
</organism>
<dbReference type="InterPro" id="IPR037069">
    <property type="entry name" value="AcylCoA_DH/ox_N_sf"/>
</dbReference>